<dbReference type="InterPro" id="IPR019734">
    <property type="entry name" value="TPR_rpt"/>
</dbReference>
<gene>
    <name evidence="4" type="ORF">FHS74_002838</name>
</gene>
<dbReference type="InterPro" id="IPR051685">
    <property type="entry name" value="Ycf3/AcsC/BcsC/TPR_MFPF"/>
</dbReference>
<comment type="caution">
    <text evidence="4">The sequence shown here is derived from an EMBL/GenBank/DDBJ whole genome shotgun (WGS) entry which is preliminary data.</text>
</comment>
<accession>A0A7X0AYA1</accession>
<evidence type="ECO:0000313" key="4">
    <source>
        <dbReference type="EMBL" id="MBB6252278.1"/>
    </source>
</evidence>
<keyword evidence="5" id="KW-1185">Reference proteome</keyword>
<dbReference type="Gene3D" id="1.25.40.10">
    <property type="entry name" value="Tetratricopeptide repeat domain"/>
    <property type="match status" value="2"/>
</dbReference>
<feature type="repeat" description="TPR" evidence="3">
    <location>
        <begin position="26"/>
        <end position="59"/>
    </location>
</feature>
<dbReference type="Pfam" id="PF14559">
    <property type="entry name" value="TPR_19"/>
    <property type="match status" value="1"/>
</dbReference>
<evidence type="ECO:0000256" key="2">
    <source>
        <dbReference type="ARBA" id="ARBA00022803"/>
    </source>
</evidence>
<keyword evidence="2 3" id="KW-0802">TPR repeat</keyword>
<dbReference type="Pfam" id="PF13181">
    <property type="entry name" value="TPR_8"/>
    <property type="match status" value="1"/>
</dbReference>
<feature type="repeat" description="TPR" evidence="3">
    <location>
        <begin position="299"/>
        <end position="332"/>
    </location>
</feature>
<evidence type="ECO:0000313" key="5">
    <source>
        <dbReference type="Proteomes" id="UP000539175"/>
    </source>
</evidence>
<dbReference type="SMART" id="SM00028">
    <property type="entry name" value="TPR"/>
    <property type="match status" value="6"/>
</dbReference>
<evidence type="ECO:0000256" key="3">
    <source>
        <dbReference type="PROSITE-ProRule" id="PRU00339"/>
    </source>
</evidence>
<dbReference type="EMBL" id="JACIIZ010000007">
    <property type="protein sequence ID" value="MBB6252278.1"/>
    <property type="molecule type" value="Genomic_DNA"/>
</dbReference>
<dbReference type="Pfam" id="PF13432">
    <property type="entry name" value="TPR_16"/>
    <property type="match status" value="1"/>
</dbReference>
<sequence>MSGPAPALTADDIERWRQAIRRDTFSNYHLEMGVALASRGEDAAAIAQLRQALAIQPDFPLALQQLHTLLLKTGQPEEAAELLRAAVANNPDAAINAQLAEALFQANRGDPDKAAQAVQAAGRLAGDTPAILHVRAALSFITRGAWDTAPPDSLPDLRDKDIRPGLVELYRRAAMMNIQTQRFEAAVAAFAALRIYAPDDHSLEVHHAQALLCTGQFDAGVDIMDRMAAQRDAPQSSLTQHVRGALAAGRLERAAALVRERASDPAAKTLSGLIAANQGNWQESVDLQREAVAASPNEAFVLSNLGLALLGLGQIDNALAAHQAALLIAPNDVWCLTNQGLALTAAGRAEEALAAHRQAMEAGRAYLRYTIAQRKWAAADLLRIYTDLGAFADPEGPK</sequence>
<dbReference type="PROSITE" id="PS50005">
    <property type="entry name" value="TPR"/>
    <property type="match status" value="2"/>
</dbReference>
<dbReference type="SUPFAM" id="SSF48452">
    <property type="entry name" value="TPR-like"/>
    <property type="match status" value="2"/>
</dbReference>
<dbReference type="Proteomes" id="UP000539175">
    <property type="component" value="Unassembled WGS sequence"/>
</dbReference>
<organism evidence="4 5">
    <name type="scientific">Nitrospirillum iridis</name>
    <dbReference type="NCBI Taxonomy" id="765888"/>
    <lineage>
        <taxon>Bacteria</taxon>
        <taxon>Pseudomonadati</taxon>
        <taxon>Pseudomonadota</taxon>
        <taxon>Alphaproteobacteria</taxon>
        <taxon>Rhodospirillales</taxon>
        <taxon>Azospirillaceae</taxon>
        <taxon>Nitrospirillum</taxon>
    </lineage>
</organism>
<dbReference type="InterPro" id="IPR011990">
    <property type="entry name" value="TPR-like_helical_dom_sf"/>
</dbReference>
<evidence type="ECO:0000256" key="1">
    <source>
        <dbReference type="ARBA" id="ARBA00022737"/>
    </source>
</evidence>
<reference evidence="4 5" key="1">
    <citation type="submission" date="2020-08" db="EMBL/GenBank/DDBJ databases">
        <title>Genomic Encyclopedia of Type Strains, Phase IV (KMG-IV): sequencing the most valuable type-strain genomes for metagenomic binning, comparative biology and taxonomic classification.</title>
        <authorList>
            <person name="Goeker M."/>
        </authorList>
    </citation>
    <scope>NUCLEOTIDE SEQUENCE [LARGE SCALE GENOMIC DNA]</scope>
    <source>
        <strain evidence="4 5">DSM 22198</strain>
    </source>
</reference>
<dbReference type="PANTHER" id="PTHR44943">
    <property type="entry name" value="CELLULOSE SYNTHASE OPERON PROTEIN C"/>
    <property type="match status" value="1"/>
</dbReference>
<name>A0A7X0AYA1_9PROT</name>
<dbReference type="PANTHER" id="PTHR44943:SF4">
    <property type="entry name" value="TPR REPEAT-CONTAINING PROTEIN MJ0798"/>
    <property type="match status" value="1"/>
</dbReference>
<dbReference type="AlphaFoldDB" id="A0A7X0AYA1"/>
<dbReference type="RefSeq" id="WP_184801524.1">
    <property type="nucleotide sequence ID" value="NZ_JACIIZ010000007.1"/>
</dbReference>
<keyword evidence="1" id="KW-0677">Repeat</keyword>
<protein>
    <submittedName>
        <fullName evidence="4">Tetratricopeptide (TPR) repeat protein</fullName>
    </submittedName>
</protein>
<proteinExistence type="predicted"/>